<accession>A0A556AIU6</accession>
<evidence type="ECO:0000313" key="5">
    <source>
        <dbReference type="Proteomes" id="UP000318405"/>
    </source>
</evidence>
<sequence>MGRTDDGTPSPDAGAADPLERPGDAAHWFARMQSGETSAQDRRDFDAWCAADPAHLRDYRRLLAQWQVAALVPRQRLHRLMQAASTPAVPPDPSRRRFGLAAGALALAAAAGLAAHALRPTDRVSLALATPQGERREVILPDGSTVHLNAATELAVRFDHSQRHVELLRGEAFFTVRHDAGRPFVVDGGLGQVTVTGTRFDVRRDADALRVTVASGSVRLQSGPWWHAGERRLTAGQQALAYADRTLSEAVKVDVDQSLAWQRGKVIFNDAPLATVIDEMNRYLPQPARLQALGLAQYRVSGIFGVDDPDALLDALPAIAPVTVLRLGDGRVAVLAR</sequence>
<dbReference type="Gene3D" id="3.55.50.30">
    <property type="match status" value="1"/>
</dbReference>
<proteinExistence type="predicted"/>
<dbReference type="GO" id="GO:0016989">
    <property type="term" value="F:sigma factor antagonist activity"/>
    <property type="evidence" value="ECO:0007669"/>
    <property type="project" value="TreeGrafter"/>
</dbReference>
<name>A0A556AIU6_9BURK</name>
<dbReference type="RefSeq" id="WP_143949194.1">
    <property type="nucleotide sequence ID" value="NZ_BAABMB010000001.1"/>
</dbReference>
<dbReference type="PANTHER" id="PTHR30273:SF2">
    <property type="entry name" value="PROTEIN FECR"/>
    <property type="match status" value="1"/>
</dbReference>
<evidence type="ECO:0000256" key="1">
    <source>
        <dbReference type="SAM" id="MobiDB-lite"/>
    </source>
</evidence>
<organism evidence="4 5">
    <name type="scientific">Verticiella sediminum</name>
    <dbReference type="NCBI Taxonomy" id="1247510"/>
    <lineage>
        <taxon>Bacteria</taxon>
        <taxon>Pseudomonadati</taxon>
        <taxon>Pseudomonadota</taxon>
        <taxon>Betaproteobacteria</taxon>
        <taxon>Burkholderiales</taxon>
        <taxon>Alcaligenaceae</taxon>
        <taxon>Verticiella</taxon>
    </lineage>
</organism>
<evidence type="ECO:0000313" key="4">
    <source>
        <dbReference type="EMBL" id="TSH92828.1"/>
    </source>
</evidence>
<feature type="region of interest" description="Disordered" evidence="1">
    <location>
        <begin position="1"/>
        <end position="25"/>
    </location>
</feature>
<evidence type="ECO:0000259" key="2">
    <source>
        <dbReference type="Pfam" id="PF04773"/>
    </source>
</evidence>
<feature type="domain" description="FecR protein" evidence="2">
    <location>
        <begin position="128"/>
        <end position="219"/>
    </location>
</feature>
<dbReference type="InterPro" id="IPR032623">
    <property type="entry name" value="FecR_N"/>
</dbReference>
<dbReference type="InterPro" id="IPR012373">
    <property type="entry name" value="Ferrdict_sens_TM"/>
</dbReference>
<dbReference type="Gene3D" id="2.60.120.1440">
    <property type="match status" value="1"/>
</dbReference>
<dbReference type="PIRSF" id="PIRSF018266">
    <property type="entry name" value="FecR"/>
    <property type="match status" value="1"/>
</dbReference>
<dbReference type="AlphaFoldDB" id="A0A556AIU6"/>
<dbReference type="EMBL" id="VLTJ01000029">
    <property type="protein sequence ID" value="TSH92828.1"/>
    <property type="molecule type" value="Genomic_DNA"/>
</dbReference>
<protein>
    <submittedName>
        <fullName evidence="4">FecR family protein</fullName>
    </submittedName>
</protein>
<keyword evidence="5" id="KW-1185">Reference proteome</keyword>
<dbReference type="PANTHER" id="PTHR30273">
    <property type="entry name" value="PERIPLASMIC SIGNAL SENSOR AND SIGMA FACTOR ACTIVATOR FECR-RELATED"/>
    <property type="match status" value="1"/>
</dbReference>
<dbReference type="Proteomes" id="UP000318405">
    <property type="component" value="Unassembled WGS sequence"/>
</dbReference>
<dbReference type="InterPro" id="IPR006860">
    <property type="entry name" value="FecR"/>
</dbReference>
<evidence type="ECO:0000259" key="3">
    <source>
        <dbReference type="Pfam" id="PF16220"/>
    </source>
</evidence>
<comment type="caution">
    <text evidence="4">The sequence shown here is derived from an EMBL/GenBank/DDBJ whole genome shotgun (WGS) entry which is preliminary data.</text>
</comment>
<gene>
    <name evidence="4" type="ORF">FOZ76_15625</name>
</gene>
<dbReference type="Pfam" id="PF04773">
    <property type="entry name" value="FecR"/>
    <property type="match status" value="1"/>
</dbReference>
<reference evidence="4 5" key="1">
    <citation type="submission" date="2019-07" db="EMBL/GenBank/DDBJ databases">
        <title>Qingshengfaniella alkalisoli gen. nov., sp. nov., isolated from saline soil.</title>
        <authorList>
            <person name="Xu L."/>
            <person name="Huang X.-X."/>
            <person name="Sun J.-Q."/>
        </authorList>
    </citation>
    <scope>NUCLEOTIDE SEQUENCE [LARGE SCALE GENOMIC DNA]</scope>
    <source>
        <strain evidence="4 5">DSM 27279</strain>
    </source>
</reference>
<feature type="domain" description="FecR N-terminal" evidence="3">
    <location>
        <begin position="25"/>
        <end position="62"/>
    </location>
</feature>
<dbReference type="OrthoDB" id="8617634at2"/>
<dbReference type="Pfam" id="PF16220">
    <property type="entry name" value="DUF4880"/>
    <property type="match status" value="1"/>
</dbReference>